<accession>A0AAW7JUN3</accession>
<name>A0AAW7JUN3_9ACTN</name>
<evidence type="ECO:0000313" key="5">
    <source>
        <dbReference type="Proteomes" id="UP001168435"/>
    </source>
</evidence>
<comment type="caution">
    <text evidence="4">The sequence shown here is derived from an EMBL/GenBank/DDBJ whole genome shotgun (WGS) entry which is preliminary data.</text>
</comment>
<organism evidence="4 6">
    <name type="scientific">Collinsella ihumii</name>
    <dbReference type="NCBI Taxonomy" id="1720204"/>
    <lineage>
        <taxon>Bacteria</taxon>
        <taxon>Bacillati</taxon>
        <taxon>Actinomycetota</taxon>
        <taxon>Coriobacteriia</taxon>
        <taxon>Coriobacteriales</taxon>
        <taxon>Coriobacteriaceae</taxon>
        <taxon>Collinsella</taxon>
    </lineage>
</organism>
<evidence type="ECO:0000313" key="4">
    <source>
        <dbReference type="EMBL" id="MDN0069331.1"/>
    </source>
</evidence>
<reference evidence="4" key="2">
    <citation type="submission" date="2023-08" db="EMBL/GenBank/DDBJ databases">
        <title>Identification and characterization of horizontal gene transfer across gut microbiota members of farm animals based on homology search.</title>
        <authorList>
            <person name="Schwarzerova J."/>
            <person name="Nykrynova M."/>
            <person name="Jureckova K."/>
            <person name="Cejkova D."/>
            <person name="Rychlik I."/>
        </authorList>
    </citation>
    <scope>NUCLEOTIDE SEQUENCE</scope>
    <source>
        <strain evidence="4">15_COKtk</strain>
        <strain evidence="3">176_SSukc20</strain>
    </source>
</reference>
<keyword evidence="2" id="KW-0472">Membrane</keyword>
<gene>
    <name evidence="3" type="ORF">QVN30_01925</name>
    <name evidence="4" type="ORF">QVN40_06385</name>
</gene>
<feature type="transmembrane region" description="Helical" evidence="2">
    <location>
        <begin position="6"/>
        <end position="26"/>
    </location>
</feature>
<sequence>MEAGALVPIALCIGAIIVAAIAYSIVTKLRERADQRREEEAWRAYRSQGSPRPQTPGAHRAPRRSDTAYRGKHSR</sequence>
<evidence type="ECO:0008006" key="7">
    <source>
        <dbReference type="Google" id="ProtNLM"/>
    </source>
</evidence>
<feature type="region of interest" description="Disordered" evidence="1">
    <location>
        <begin position="36"/>
        <end position="75"/>
    </location>
</feature>
<dbReference type="AlphaFoldDB" id="A0AAW7JUN3"/>
<dbReference type="Proteomes" id="UP001168435">
    <property type="component" value="Unassembled WGS sequence"/>
</dbReference>
<evidence type="ECO:0000313" key="6">
    <source>
        <dbReference type="Proteomes" id="UP001168505"/>
    </source>
</evidence>
<dbReference type="RefSeq" id="WP_204564651.1">
    <property type="nucleotide sequence ID" value="NZ_JAUEIM010000054.1"/>
</dbReference>
<keyword evidence="5" id="KW-1185">Reference proteome</keyword>
<protein>
    <recommendedName>
        <fullName evidence="7">Secreted protein</fullName>
    </recommendedName>
</protein>
<evidence type="ECO:0000313" key="3">
    <source>
        <dbReference type="EMBL" id="MDN0063064.1"/>
    </source>
</evidence>
<reference evidence="4" key="1">
    <citation type="submission" date="2023-06" db="EMBL/GenBank/DDBJ databases">
        <authorList>
            <person name="Zeman M."/>
            <person name="Kubasova T."/>
            <person name="Jahodarova E."/>
            <person name="Nykrynova M."/>
            <person name="Rychlik I."/>
        </authorList>
    </citation>
    <scope>NUCLEOTIDE SEQUENCE</scope>
    <source>
        <strain evidence="4">15_COKtk</strain>
        <strain evidence="3">176_SSukc20</strain>
    </source>
</reference>
<dbReference type="EMBL" id="JAUEIR010000005">
    <property type="protein sequence ID" value="MDN0069331.1"/>
    <property type="molecule type" value="Genomic_DNA"/>
</dbReference>
<evidence type="ECO:0000256" key="2">
    <source>
        <dbReference type="SAM" id="Phobius"/>
    </source>
</evidence>
<proteinExistence type="predicted"/>
<keyword evidence="2" id="KW-0812">Transmembrane</keyword>
<dbReference type="Proteomes" id="UP001168505">
    <property type="component" value="Unassembled WGS sequence"/>
</dbReference>
<keyword evidence="2" id="KW-1133">Transmembrane helix</keyword>
<dbReference type="EMBL" id="JAUEIQ010000001">
    <property type="protein sequence ID" value="MDN0063064.1"/>
    <property type="molecule type" value="Genomic_DNA"/>
</dbReference>
<evidence type="ECO:0000256" key="1">
    <source>
        <dbReference type="SAM" id="MobiDB-lite"/>
    </source>
</evidence>